<name>A0A9P8VBW6_9PEZI</name>
<reference evidence="1" key="1">
    <citation type="journal article" date="2021" name="Nat. Commun.">
        <title>Genetic determinants of endophytism in the Arabidopsis root mycobiome.</title>
        <authorList>
            <person name="Mesny F."/>
            <person name="Miyauchi S."/>
            <person name="Thiergart T."/>
            <person name="Pickel B."/>
            <person name="Atanasova L."/>
            <person name="Karlsson M."/>
            <person name="Huettel B."/>
            <person name="Barry K.W."/>
            <person name="Haridas S."/>
            <person name="Chen C."/>
            <person name="Bauer D."/>
            <person name="Andreopoulos W."/>
            <person name="Pangilinan J."/>
            <person name="LaButti K."/>
            <person name="Riley R."/>
            <person name="Lipzen A."/>
            <person name="Clum A."/>
            <person name="Drula E."/>
            <person name="Henrissat B."/>
            <person name="Kohler A."/>
            <person name="Grigoriev I.V."/>
            <person name="Martin F.M."/>
            <person name="Hacquard S."/>
        </authorList>
    </citation>
    <scope>NUCLEOTIDE SEQUENCE</scope>
    <source>
        <strain evidence="1">MPI-SDFR-AT-0117</strain>
    </source>
</reference>
<dbReference type="Proteomes" id="UP000770015">
    <property type="component" value="Unassembled WGS sequence"/>
</dbReference>
<keyword evidence="2" id="KW-1185">Reference proteome</keyword>
<evidence type="ECO:0000313" key="1">
    <source>
        <dbReference type="EMBL" id="KAH6687727.1"/>
    </source>
</evidence>
<evidence type="ECO:0000313" key="2">
    <source>
        <dbReference type="Proteomes" id="UP000770015"/>
    </source>
</evidence>
<comment type="caution">
    <text evidence="1">The sequence shown here is derived from an EMBL/GenBank/DDBJ whole genome shotgun (WGS) entry which is preliminary data.</text>
</comment>
<proteinExistence type="predicted"/>
<sequence>MLRPAIRRTAARCIQGLAHTRQPMSIRARPWIPKAGAKALPRAPLSTTASRLEEIGEMSQMEWFKKHYPYAPHPELDTMESHKGIELDADPFGVTLKPNSPWGMVIYRTCYDDEAAWQKIRAEICDVESSFSADYRYLVDLHKPIFMDDKARFDGLDRVKIRDHFREWSKAEYERNRKEPEPSQQKPPQVYYPLHYPRFEFLWNHCGLRYNAFGIVDDVCIESVHRGMPLFMLMNIDWKPMPPPTEEEIQQEQYHTDWDEGFMVDHSEGPGGWIYTETSRYQEYYDSLDSSDVWEEDFMFNYPSQVYEEMGLDKSPGFWREEIAARKAQENSLQAKKD</sequence>
<protein>
    <submittedName>
        <fullName evidence="1">Uncharacterized protein</fullName>
    </submittedName>
</protein>
<gene>
    <name evidence="1" type="ORF">F5X68DRAFT_206152</name>
</gene>
<dbReference type="EMBL" id="JAGSXJ010000010">
    <property type="protein sequence ID" value="KAH6687727.1"/>
    <property type="molecule type" value="Genomic_DNA"/>
</dbReference>
<organism evidence="1 2">
    <name type="scientific">Plectosphaerella plurivora</name>
    <dbReference type="NCBI Taxonomy" id="936078"/>
    <lineage>
        <taxon>Eukaryota</taxon>
        <taxon>Fungi</taxon>
        <taxon>Dikarya</taxon>
        <taxon>Ascomycota</taxon>
        <taxon>Pezizomycotina</taxon>
        <taxon>Sordariomycetes</taxon>
        <taxon>Hypocreomycetidae</taxon>
        <taxon>Glomerellales</taxon>
        <taxon>Plectosphaerellaceae</taxon>
        <taxon>Plectosphaerella</taxon>
    </lineage>
</organism>
<dbReference type="OrthoDB" id="4424523at2759"/>
<dbReference type="AlphaFoldDB" id="A0A9P8VBW6"/>
<accession>A0A9P8VBW6</accession>